<accession>A0A9Q0DT75</accession>
<evidence type="ECO:0000313" key="1">
    <source>
        <dbReference type="EMBL" id="KAJ3594036.1"/>
    </source>
</evidence>
<evidence type="ECO:0000313" key="2">
    <source>
        <dbReference type="Proteomes" id="UP001148018"/>
    </source>
</evidence>
<name>A0A9Q0DT75_9TELE</name>
<dbReference type="EMBL" id="JANIIK010000112">
    <property type="protein sequence ID" value="KAJ3594036.1"/>
    <property type="molecule type" value="Genomic_DNA"/>
</dbReference>
<dbReference type="Proteomes" id="UP001148018">
    <property type="component" value="Unassembled WGS sequence"/>
</dbReference>
<reference evidence="1" key="1">
    <citation type="submission" date="2022-07" db="EMBL/GenBank/DDBJ databases">
        <title>Chromosome-level genome of Muraenolepis orangiensis.</title>
        <authorList>
            <person name="Kim J."/>
        </authorList>
    </citation>
    <scope>NUCLEOTIDE SEQUENCE</scope>
    <source>
        <strain evidence="1">KU_S4_2022</strain>
        <tissue evidence="1">Muscle</tissue>
    </source>
</reference>
<organism evidence="1 2">
    <name type="scientific">Muraenolepis orangiensis</name>
    <name type="common">Patagonian moray cod</name>
    <dbReference type="NCBI Taxonomy" id="630683"/>
    <lineage>
        <taxon>Eukaryota</taxon>
        <taxon>Metazoa</taxon>
        <taxon>Chordata</taxon>
        <taxon>Craniata</taxon>
        <taxon>Vertebrata</taxon>
        <taxon>Euteleostomi</taxon>
        <taxon>Actinopterygii</taxon>
        <taxon>Neopterygii</taxon>
        <taxon>Teleostei</taxon>
        <taxon>Neoteleostei</taxon>
        <taxon>Acanthomorphata</taxon>
        <taxon>Zeiogadaria</taxon>
        <taxon>Gadariae</taxon>
        <taxon>Gadiformes</taxon>
        <taxon>Muraenolepidoidei</taxon>
        <taxon>Muraenolepididae</taxon>
        <taxon>Muraenolepis</taxon>
    </lineage>
</organism>
<protein>
    <submittedName>
        <fullName evidence="1">Uncharacterized protein</fullName>
    </submittedName>
</protein>
<gene>
    <name evidence="1" type="ORF">NHX12_006368</name>
</gene>
<keyword evidence="2" id="KW-1185">Reference proteome</keyword>
<dbReference type="AlphaFoldDB" id="A0A9Q0DT75"/>
<comment type="caution">
    <text evidence="1">The sequence shown here is derived from an EMBL/GenBank/DDBJ whole genome shotgun (WGS) entry which is preliminary data.</text>
</comment>
<proteinExistence type="predicted"/>
<sequence>MQCSAPCSGVRHAVQCTMQCSAPCSAVRHAVQCTMQCSAPCSGVHHAVQCAMQWSAPCSAVRHAVECAMQGSAPCSGVRHAVECAMECAIQCSAPCSEVHHTVQCTMQCRQVNHNACDGTGEPCVKTQRSGCWLHRLTPPPAGQQPVVLMARLDAARRGPTECLALALYHWHANGRTASLWGDGGTSQPTHCVGCVGSKH</sequence>